<dbReference type="EMBL" id="PZQS01000003">
    <property type="protein sequence ID" value="PVD34201.1"/>
    <property type="molecule type" value="Genomic_DNA"/>
</dbReference>
<keyword evidence="3" id="KW-1185">Reference proteome</keyword>
<proteinExistence type="predicted"/>
<feature type="region of interest" description="Disordered" evidence="1">
    <location>
        <begin position="168"/>
        <end position="230"/>
    </location>
</feature>
<protein>
    <submittedName>
        <fullName evidence="2">Uncharacterized protein</fullName>
    </submittedName>
</protein>
<gene>
    <name evidence="2" type="ORF">C0Q70_05467</name>
</gene>
<organism evidence="2 3">
    <name type="scientific">Pomacea canaliculata</name>
    <name type="common">Golden apple snail</name>
    <dbReference type="NCBI Taxonomy" id="400727"/>
    <lineage>
        <taxon>Eukaryota</taxon>
        <taxon>Metazoa</taxon>
        <taxon>Spiralia</taxon>
        <taxon>Lophotrochozoa</taxon>
        <taxon>Mollusca</taxon>
        <taxon>Gastropoda</taxon>
        <taxon>Caenogastropoda</taxon>
        <taxon>Architaenioglossa</taxon>
        <taxon>Ampullarioidea</taxon>
        <taxon>Ampullariidae</taxon>
        <taxon>Pomacea</taxon>
    </lineage>
</organism>
<evidence type="ECO:0000256" key="1">
    <source>
        <dbReference type="SAM" id="MobiDB-lite"/>
    </source>
</evidence>
<reference evidence="2 3" key="1">
    <citation type="submission" date="2018-04" db="EMBL/GenBank/DDBJ databases">
        <title>The genome of golden apple snail Pomacea canaliculata provides insight into stress tolerance and invasive adaptation.</title>
        <authorList>
            <person name="Liu C."/>
            <person name="Liu B."/>
            <person name="Ren Y."/>
            <person name="Zhang Y."/>
            <person name="Wang H."/>
            <person name="Li S."/>
            <person name="Jiang F."/>
            <person name="Yin L."/>
            <person name="Zhang G."/>
            <person name="Qian W."/>
            <person name="Fan W."/>
        </authorList>
    </citation>
    <scope>NUCLEOTIDE SEQUENCE [LARGE SCALE GENOMIC DNA]</scope>
    <source>
        <strain evidence="2">SZHN2017</strain>
        <tissue evidence="2">Muscle</tissue>
    </source>
</reference>
<comment type="caution">
    <text evidence="2">The sequence shown here is derived from an EMBL/GenBank/DDBJ whole genome shotgun (WGS) entry which is preliminary data.</text>
</comment>
<name>A0A2T7PL95_POMCA</name>
<sequence>MSSRLEATPMLPARPHVPDVSAGGTAGVSHDDHRTCELVQEAASVHRVQPFSHTTIVRLPPANSTTDHLVMTSPQLQEDSIRASRVFTNAMSEDTCDTIVPRSFRKHKGQKVATTAGVKTDVAVQLYQGSDTSVQHCSSSSLYPPQTVNSKATKHKVSVWNLAVREQPPEVPRCASPLPPREAQQLVPGAGPSPCPPSLRSAVPAKDSKKGKPDYRRPPPSRAMIRRGAR</sequence>
<evidence type="ECO:0000313" key="2">
    <source>
        <dbReference type="EMBL" id="PVD34201.1"/>
    </source>
</evidence>
<feature type="region of interest" description="Disordered" evidence="1">
    <location>
        <begin position="1"/>
        <end position="31"/>
    </location>
</feature>
<dbReference type="AlphaFoldDB" id="A0A2T7PL95"/>
<feature type="compositionally biased region" description="Basic and acidic residues" evidence="1">
    <location>
        <begin position="206"/>
        <end position="217"/>
    </location>
</feature>
<evidence type="ECO:0000313" key="3">
    <source>
        <dbReference type="Proteomes" id="UP000245119"/>
    </source>
</evidence>
<accession>A0A2T7PL95</accession>
<dbReference type="Proteomes" id="UP000245119">
    <property type="component" value="Linkage Group LG3"/>
</dbReference>